<reference evidence="2" key="1">
    <citation type="submission" date="2020-06" db="EMBL/GenBank/DDBJ databases">
        <title>Insight into the genomes of haloalkaliphilic bacilli from Kenyan soda lakes.</title>
        <authorList>
            <person name="Mwirichia R."/>
            <person name="Villamizar G.C."/>
            <person name="Poehlein A."/>
            <person name="Mugweru J."/>
            <person name="Kipnyargis A."/>
            <person name="Kiplimo D."/>
            <person name="Orwa P."/>
            <person name="Daniel R."/>
        </authorList>
    </citation>
    <scope>NUCLEOTIDE SEQUENCE</scope>
    <source>
        <strain evidence="2">B1096_S55</strain>
    </source>
</reference>
<dbReference type="InterPro" id="IPR022742">
    <property type="entry name" value="Hydrolase_4"/>
</dbReference>
<protein>
    <submittedName>
        <fullName evidence="2">Alpha/beta hydrolase</fullName>
    </submittedName>
</protein>
<organism evidence="2 3">
    <name type="scientific">Salipaludibacillus agaradhaerens</name>
    <name type="common">Bacillus agaradhaerens</name>
    <dbReference type="NCBI Taxonomy" id="76935"/>
    <lineage>
        <taxon>Bacteria</taxon>
        <taxon>Bacillati</taxon>
        <taxon>Bacillota</taxon>
        <taxon>Bacilli</taxon>
        <taxon>Bacillales</taxon>
        <taxon>Bacillaceae</taxon>
    </lineage>
</organism>
<dbReference type="Pfam" id="PF12146">
    <property type="entry name" value="Hydrolase_4"/>
    <property type="match status" value="1"/>
</dbReference>
<dbReference type="EMBL" id="JABXYM010000001">
    <property type="protein sequence ID" value="MCR6096224.1"/>
    <property type="molecule type" value="Genomic_DNA"/>
</dbReference>
<dbReference type="RefSeq" id="WP_078576592.1">
    <property type="nucleotide sequence ID" value="NZ_JABXYM010000001.1"/>
</dbReference>
<accession>A0A9Q4B0T1</accession>
<dbReference type="PANTHER" id="PTHR43358:SF4">
    <property type="entry name" value="ALPHA_BETA HYDROLASE FOLD-1 DOMAIN-CONTAINING PROTEIN"/>
    <property type="match status" value="1"/>
</dbReference>
<evidence type="ECO:0000313" key="3">
    <source>
        <dbReference type="Proteomes" id="UP001057753"/>
    </source>
</evidence>
<dbReference type="GO" id="GO:0016787">
    <property type="term" value="F:hydrolase activity"/>
    <property type="evidence" value="ECO:0007669"/>
    <property type="project" value="UniProtKB-KW"/>
</dbReference>
<proteinExistence type="predicted"/>
<keyword evidence="2" id="KW-0378">Hydrolase</keyword>
<keyword evidence="3" id="KW-1185">Reference proteome</keyword>
<dbReference type="InterPro" id="IPR000073">
    <property type="entry name" value="AB_hydrolase_1"/>
</dbReference>
<feature type="domain" description="Serine aminopeptidase S33" evidence="1">
    <location>
        <begin position="104"/>
        <end position="196"/>
    </location>
</feature>
<evidence type="ECO:0000313" key="2">
    <source>
        <dbReference type="EMBL" id="MCR6096224.1"/>
    </source>
</evidence>
<dbReference type="PANTHER" id="PTHR43358">
    <property type="entry name" value="ALPHA/BETA-HYDROLASE"/>
    <property type="match status" value="1"/>
</dbReference>
<sequence>MKKTIIVLGSVTTIFIAAYGFVGNYFYNFALNSADEKEFMEDNPNLAESEAVLASVALEAEGEDEQFKADYEPDALTITSSDDKALALNGYMYENEGAGHKWAIVVHGYNGEAKGMTRYIRHFYNHDYHVLAPDLRGHGESEGDYIGMGWHDRKDILQWIDEILVRDPEAEIVLFGVSMGGATVMMTAGEEDLPDNVKVIVEDCGYSSVSDVFTYQLDDLFGLPPFPVLNAANTVTKFRAGYDIFEASAVDQVSKSETPILFIHGDEDTFVPYEMVDDVYEAASVDKEKLIIEGAGHGDAEKVDPVTYWETVWGFVDQYIE</sequence>
<dbReference type="PRINTS" id="PR00111">
    <property type="entry name" value="ABHYDROLASE"/>
</dbReference>
<evidence type="ECO:0000259" key="1">
    <source>
        <dbReference type="Pfam" id="PF12146"/>
    </source>
</evidence>
<dbReference type="OrthoDB" id="9776685at2"/>
<dbReference type="SUPFAM" id="SSF53474">
    <property type="entry name" value="alpha/beta-Hydrolases"/>
    <property type="match status" value="1"/>
</dbReference>
<name>A0A9Q4B0T1_SALAG</name>
<gene>
    <name evidence="2" type="ORF">HXA33_06645</name>
</gene>
<dbReference type="AlphaFoldDB" id="A0A9Q4B0T1"/>
<dbReference type="Proteomes" id="UP001057753">
    <property type="component" value="Unassembled WGS sequence"/>
</dbReference>
<dbReference type="Gene3D" id="3.40.50.1820">
    <property type="entry name" value="alpha/beta hydrolase"/>
    <property type="match status" value="1"/>
</dbReference>
<dbReference type="InterPro" id="IPR052920">
    <property type="entry name" value="DNA-binding_regulatory"/>
</dbReference>
<dbReference type="InterPro" id="IPR029058">
    <property type="entry name" value="AB_hydrolase_fold"/>
</dbReference>
<comment type="caution">
    <text evidence="2">The sequence shown here is derived from an EMBL/GenBank/DDBJ whole genome shotgun (WGS) entry which is preliminary data.</text>
</comment>